<dbReference type="Gene3D" id="3.20.20.450">
    <property type="entry name" value="EAL domain"/>
    <property type="match status" value="1"/>
</dbReference>
<evidence type="ECO:0000313" key="7">
    <source>
        <dbReference type="Proteomes" id="UP000749010"/>
    </source>
</evidence>
<evidence type="ECO:0000259" key="5">
    <source>
        <dbReference type="PROSITE" id="PS50887"/>
    </source>
</evidence>
<dbReference type="Pfam" id="PF00990">
    <property type="entry name" value="GGDEF"/>
    <property type="match status" value="1"/>
</dbReference>
<dbReference type="InterPro" id="IPR035919">
    <property type="entry name" value="EAL_sf"/>
</dbReference>
<accession>A0ABX1U3X5</accession>
<dbReference type="SMART" id="SM00448">
    <property type="entry name" value="REC"/>
    <property type="match status" value="1"/>
</dbReference>
<reference evidence="6 7" key="1">
    <citation type="submission" date="2019-03" db="EMBL/GenBank/DDBJ databases">
        <title>Metabolic reconstructions from genomes of highly enriched 'Candidatus Accumulibacter' and 'Candidatus Competibacter' bioreactor populations.</title>
        <authorList>
            <person name="Annavajhala M.K."/>
            <person name="Welles L."/>
            <person name="Abbas B."/>
            <person name="Sorokin D."/>
            <person name="Park H."/>
            <person name="Van Loosdrecht M."/>
            <person name="Chandran K."/>
        </authorList>
    </citation>
    <scope>NUCLEOTIDE SEQUENCE [LARGE SCALE GENOMIC DNA]</scope>
    <source>
        <strain evidence="6 7">SBR_S</strain>
    </source>
</reference>
<dbReference type="NCBIfam" id="TIGR00254">
    <property type="entry name" value="GGDEF"/>
    <property type="match status" value="1"/>
</dbReference>
<name>A0ABX1U3X5_9PROT</name>
<dbReference type="Gene3D" id="3.40.50.2300">
    <property type="match status" value="1"/>
</dbReference>
<keyword evidence="7" id="KW-1185">Reference proteome</keyword>
<gene>
    <name evidence="6" type="ORF">E4Q23_18410</name>
</gene>
<dbReference type="PROSITE" id="PS50883">
    <property type="entry name" value="EAL"/>
    <property type="match status" value="1"/>
</dbReference>
<dbReference type="Pfam" id="PF00563">
    <property type="entry name" value="EAL"/>
    <property type="match status" value="1"/>
</dbReference>
<dbReference type="Pfam" id="PF00072">
    <property type="entry name" value="Response_reg"/>
    <property type="match status" value="1"/>
</dbReference>
<dbReference type="InterPro" id="IPR029787">
    <property type="entry name" value="Nucleotide_cyclase"/>
</dbReference>
<dbReference type="SMART" id="SM00052">
    <property type="entry name" value="EAL"/>
    <property type="match status" value="1"/>
</dbReference>
<feature type="domain" description="EAL" evidence="4">
    <location>
        <begin position="444"/>
        <end position="698"/>
    </location>
</feature>
<dbReference type="CDD" id="cd01949">
    <property type="entry name" value="GGDEF"/>
    <property type="match status" value="1"/>
</dbReference>
<feature type="modified residue" description="4-aspartylphosphate" evidence="1">
    <location>
        <position position="60"/>
    </location>
</feature>
<dbReference type="SUPFAM" id="SSF52172">
    <property type="entry name" value="CheY-like"/>
    <property type="match status" value="1"/>
</dbReference>
<evidence type="ECO:0000256" key="1">
    <source>
        <dbReference type="PROSITE-ProRule" id="PRU00169"/>
    </source>
</evidence>
<protein>
    <submittedName>
        <fullName evidence="6">EAL domain-containing protein</fullName>
    </submittedName>
</protein>
<dbReference type="InterPro" id="IPR001789">
    <property type="entry name" value="Sig_transdc_resp-reg_receiver"/>
</dbReference>
<dbReference type="SMART" id="SM00267">
    <property type="entry name" value="GGDEF"/>
    <property type="match status" value="1"/>
</dbReference>
<sequence>MQLPEAATRPRVLIVDDDPVMRMLEEETLVQFDFEVSIAADGEEAIELLAGPPPALVLLDVDMPGVDGFAVCRHIRQRWDMSELPVIMVTGMDDIESINQAYESGANDFISKPINWPILGHRARYVLRSAQEARQLRKLEEKQAAIVRAMPDMIFLMDRYGVHLDYKAGFGAEPYVPANEFLGRKLSEVLPSDVAAVILLGVERASEHGDLQSVVYKLTMPDGVHHYEGRIAPCGPEAVVMVVRDITLQKRSDERIRRLAYFDTLTGMPNRENFLEKLDLELLRASRARRQVALLFLDLDGFKRVNDTLGHSAGDYLLQAVAARLKEKLRAGDVVTRPALVEGGLHLARLGGDEFTVVLPNLENTQTVSMVAERLQALLTRPFRISSQDITVTASIGIAIFPEDGDDAATLLKHADTAMYHAKDQGRNNWQLYDRSLTAETMTRIRLEDDLRKGLQRDEFRLFYQPQVSADDGSIVGLEALIRWQHPEHGLVSPAQFIPVAEDSGLIVALGDWVLRTACQQLRSWQAMGLATPRVAVNVSARQLRTHDFLGSVATIIAETGIEPSQVELELTESILMEPEARRIDGFHRLRALGVHFSIDDFGTGYSSLSYVKRFPIGMLKIDQSFVRGLPDNADDAGITTAIIAMAHSLGLEVIAEGVETHAQLEFLRQANCPKMQGYLFSRPRPPGEVEQLLRQGSIELPPQATRADDKLQRQLADQPDKREQQ</sequence>
<dbReference type="Gene3D" id="3.30.70.270">
    <property type="match status" value="1"/>
</dbReference>
<dbReference type="InterPro" id="IPR011006">
    <property type="entry name" value="CheY-like_superfamily"/>
</dbReference>
<dbReference type="InterPro" id="IPR013656">
    <property type="entry name" value="PAS_4"/>
</dbReference>
<dbReference type="InterPro" id="IPR052155">
    <property type="entry name" value="Biofilm_reg_signaling"/>
</dbReference>
<evidence type="ECO:0000259" key="3">
    <source>
        <dbReference type="PROSITE" id="PS50110"/>
    </source>
</evidence>
<evidence type="ECO:0000313" key="6">
    <source>
        <dbReference type="EMBL" id="NMQ29568.1"/>
    </source>
</evidence>
<dbReference type="PROSITE" id="PS50887">
    <property type="entry name" value="GGDEF"/>
    <property type="match status" value="1"/>
</dbReference>
<feature type="domain" description="Response regulatory" evidence="3">
    <location>
        <begin position="11"/>
        <end position="127"/>
    </location>
</feature>
<evidence type="ECO:0000256" key="2">
    <source>
        <dbReference type="SAM" id="MobiDB-lite"/>
    </source>
</evidence>
<dbReference type="PANTHER" id="PTHR44757:SF2">
    <property type="entry name" value="BIOFILM ARCHITECTURE MAINTENANCE PROTEIN MBAA"/>
    <property type="match status" value="1"/>
</dbReference>
<dbReference type="RefSeq" id="WP_169068026.1">
    <property type="nucleotide sequence ID" value="NZ_SPMY01000061.1"/>
</dbReference>
<organism evidence="6 7">
    <name type="scientific">Candidatus Accumulibacter phosphatis</name>
    <dbReference type="NCBI Taxonomy" id="327160"/>
    <lineage>
        <taxon>Bacteria</taxon>
        <taxon>Pseudomonadati</taxon>
        <taxon>Pseudomonadota</taxon>
        <taxon>Betaproteobacteria</taxon>
        <taxon>Candidatus Accumulibacter</taxon>
    </lineage>
</organism>
<dbReference type="SUPFAM" id="SSF55073">
    <property type="entry name" value="Nucleotide cyclase"/>
    <property type="match status" value="1"/>
</dbReference>
<dbReference type="InterPro" id="IPR000160">
    <property type="entry name" value="GGDEF_dom"/>
</dbReference>
<dbReference type="Gene3D" id="3.30.450.20">
    <property type="entry name" value="PAS domain"/>
    <property type="match status" value="1"/>
</dbReference>
<dbReference type="SUPFAM" id="SSF55785">
    <property type="entry name" value="PYP-like sensor domain (PAS domain)"/>
    <property type="match status" value="1"/>
</dbReference>
<dbReference type="CDD" id="cd01948">
    <property type="entry name" value="EAL"/>
    <property type="match status" value="1"/>
</dbReference>
<dbReference type="PANTHER" id="PTHR44757">
    <property type="entry name" value="DIGUANYLATE CYCLASE DGCP"/>
    <property type="match status" value="1"/>
</dbReference>
<feature type="domain" description="GGDEF" evidence="5">
    <location>
        <begin position="290"/>
        <end position="435"/>
    </location>
</feature>
<dbReference type="Proteomes" id="UP000749010">
    <property type="component" value="Unassembled WGS sequence"/>
</dbReference>
<proteinExistence type="predicted"/>
<dbReference type="Pfam" id="PF08448">
    <property type="entry name" value="PAS_4"/>
    <property type="match status" value="1"/>
</dbReference>
<keyword evidence="1" id="KW-0597">Phosphoprotein</keyword>
<feature type="compositionally biased region" description="Basic and acidic residues" evidence="2">
    <location>
        <begin position="707"/>
        <end position="726"/>
    </location>
</feature>
<dbReference type="SUPFAM" id="SSF141868">
    <property type="entry name" value="EAL domain-like"/>
    <property type="match status" value="1"/>
</dbReference>
<evidence type="ECO:0000259" key="4">
    <source>
        <dbReference type="PROSITE" id="PS50883"/>
    </source>
</evidence>
<dbReference type="EMBL" id="SPMY01000061">
    <property type="protein sequence ID" value="NMQ29568.1"/>
    <property type="molecule type" value="Genomic_DNA"/>
</dbReference>
<comment type="caution">
    <text evidence="6">The sequence shown here is derived from an EMBL/GenBank/DDBJ whole genome shotgun (WGS) entry which is preliminary data.</text>
</comment>
<dbReference type="InterPro" id="IPR043128">
    <property type="entry name" value="Rev_trsase/Diguanyl_cyclase"/>
</dbReference>
<dbReference type="PROSITE" id="PS50110">
    <property type="entry name" value="RESPONSE_REGULATORY"/>
    <property type="match status" value="1"/>
</dbReference>
<dbReference type="InterPro" id="IPR001633">
    <property type="entry name" value="EAL_dom"/>
</dbReference>
<dbReference type="InterPro" id="IPR035965">
    <property type="entry name" value="PAS-like_dom_sf"/>
</dbReference>
<feature type="region of interest" description="Disordered" evidence="2">
    <location>
        <begin position="700"/>
        <end position="726"/>
    </location>
</feature>